<proteinExistence type="predicted"/>
<accession>A0ABT5TT21</accession>
<evidence type="ECO:0000313" key="5">
    <source>
        <dbReference type="Proteomes" id="UP001165561"/>
    </source>
</evidence>
<dbReference type="SMART" id="SM00282">
    <property type="entry name" value="LamG"/>
    <property type="match status" value="1"/>
</dbReference>
<dbReference type="InterPro" id="IPR001791">
    <property type="entry name" value="Laminin_G"/>
</dbReference>
<dbReference type="Pfam" id="PF13385">
    <property type="entry name" value="Laminin_G_3"/>
    <property type="match status" value="1"/>
</dbReference>
<dbReference type="InterPro" id="IPR013320">
    <property type="entry name" value="ConA-like_dom_sf"/>
</dbReference>
<sequence>DEGLEPGAEHRYRVTVTDSAGNQAVSEWVNTTVATSSTLSDYAAGVLADEPTSFWRLGEDEGTTVFDWAAFDDAEARAGVSRGVTGAILEDENTASAFSGSSDGYAASEALQTGPNTFSIEAWFQTTTTSGGKIVGFGNSRDGNSNSYDRHVYMDDSGRIWFGVYPGGVRTINSSQSYNDGDWHHVVATLSGDGMRLFVDGESVAERADVTSAQGYNGHWRIGGDNLNGWTSRPSSDYFAGAIDDLAIYPAALSDSAVANHFAHAHGEGEIPNVGPEAVFESAV</sequence>
<protein>
    <submittedName>
        <fullName evidence="4">LamG domain-containing protein</fullName>
    </submittedName>
</protein>
<reference evidence="4" key="1">
    <citation type="submission" date="2023-02" db="EMBL/GenBank/DDBJ databases">
        <title>Georgenia sp.10Sc9-8, isolated from a soil sample collected from the Taklamakan desert.</title>
        <authorList>
            <person name="Liu S."/>
        </authorList>
    </citation>
    <scope>NUCLEOTIDE SEQUENCE</scope>
    <source>
        <strain evidence="4">10Sc9-8</strain>
    </source>
</reference>
<evidence type="ECO:0000313" key="4">
    <source>
        <dbReference type="EMBL" id="MDD9205202.1"/>
    </source>
</evidence>
<dbReference type="InterPro" id="IPR006558">
    <property type="entry name" value="LamG-like"/>
</dbReference>
<dbReference type="Gene3D" id="2.60.120.200">
    <property type="match status" value="1"/>
</dbReference>
<dbReference type="Proteomes" id="UP001165561">
    <property type="component" value="Unassembled WGS sequence"/>
</dbReference>
<evidence type="ECO:0000256" key="2">
    <source>
        <dbReference type="ARBA" id="ARBA00023157"/>
    </source>
</evidence>
<dbReference type="SMART" id="SM00560">
    <property type="entry name" value="LamGL"/>
    <property type="match status" value="1"/>
</dbReference>
<gene>
    <name evidence="4" type="ORF">PU560_01830</name>
</gene>
<dbReference type="CDD" id="cd00110">
    <property type="entry name" value="LamG"/>
    <property type="match status" value="1"/>
</dbReference>
<keyword evidence="5" id="KW-1185">Reference proteome</keyword>
<keyword evidence="1" id="KW-0732">Signal</keyword>
<keyword evidence="2" id="KW-1015">Disulfide bond</keyword>
<feature type="non-terminal residue" evidence="4">
    <location>
        <position position="1"/>
    </location>
</feature>
<name>A0ABT5TT21_9MICO</name>
<dbReference type="SUPFAM" id="SSF49899">
    <property type="entry name" value="Concanavalin A-like lectins/glucanases"/>
    <property type="match status" value="1"/>
</dbReference>
<comment type="caution">
    <text evidence="4">The sequence shown here is derived from an EMBL/GenBank/DDBJ whole genome shotgun (WGS) entry which is preliminary data.</text>
</comment>
<dbReference type="PROSITE" id="PS50025">
    <property type="entry name" value="LAM_G_DOMAIN"/>
    <property type="match status" value="1"/>
</dbReference>
<evidence type="ECO:0000256" key="1">
    <source>
        <dbReference type="ARBA" id="ARBA00022729"/>
    </source>
</evidence>
<evidence type="ECO:0000259" key="3">
    <source>
        <dbReference type="PROSITE" id="PS50025"/>
    </source>
</evidence>
<dbReference type="EMBL" id="JARACI010000341">
    <property type="protein sequence ID" value="MDD9205202.1"/>
    <property type="molecule type" value="Genomic_DNA"/>
</dbReference>
<organism evidence="4 5">
    <name type="scientific">Georgenia halotolerans</name>
    <dbReference type="NCBI Taxonomy" id="3028317"/>
    <lineage>
        <taxon>Bacteria</taxon>
        <taxon>Bacillati</taxon>
        <taxon>Actinomycetota</taxon>
        <taxon>Actinomycetes</taxon>
        <taxon>Micrococcales</taxon>
        <taxon>Bogoriellaceae</taxon>
        <taxon>Georgenia</taxon>
    </lineage>
</organism>
<feature type="non-terminal residue" evidence="4">
    <location>
        <position position="284"/>
    </location>
</feature>
<feature type="domain" description="Laminin G" evidence="3">
    <location>
        <begin position="95"/>
        <end position="274"/>
    </location>
</feature>